<dbReference type="Pfam" id="PF04023">
    <property type="entry name" value="FeoA"/>
    <property type="match status" value="1"/>
</dbReference>
<dbReference type="RefSeq" id="WP_160626486.1">
    <property type="nucleotide sequence ID" value="NZ_CP047593.1"/>
</dbReference>
<dbReference type="InterPro" id="IPR038157">
    <property type="entry name" value="FeoA_core_dom"/>
</dbReference>
<protein>
    <recommendedName>
        <fullName evidence="2">Ferrous iron transporter FeoA-like domain-containing protein</fullName>
    </recommendedName>
</protein>
<dbReference type="Gene3D" id="2.30.30.90">
    <property type="match status" value="1"/>
</dbReference>
<evidence type="ECO:0000313" key="3">
    <source>
        <dbReference type="EMBL" id="QHI68300.1"/>
    </source>
</evidence>
<feature type="domain" description="Ferrous iron transporter FeoA-like" evidence="2">
    <location>
        <begin position="22"/>
        <end position="88"/>
    </location>
</feature>
<dbReference type="InterPro" id="IPR008988">
    <property type="entry name" value="Transcriptional_repressor_C"/>
</dbReference>
<gene>
    <name evidence="3" type="ORF">GT409_02120</name>
</gene>
<evidence type="ECO:0000256" key="1">
    <source>
        <dbReference type="ARBA" id="ARBA00023004"/>
    </source>
</evidence>
<dbReference type="SMART" id="SM00899">
    <property type="entry name" value="FeoA"/>
    <property type="match status" value="1"/>
</dbReference>
<evidence type="ECO:0000259" key="2">
    <source>
        <dbReference type="SMART" id="SM00899"/>
    </source>
</evidence>
<dbReference type="AlphaFoldDB" id="A0A6P1M151"/>
<dbReference type="InterPro" id="IPR007167">
    <property type="entry name" value="Fe-transptr_FeoA-like"/>
</dbReference>
<evidence type="ECO:0000313" key="4">
    <source>
        <dbReference type="Proteomes" id="UP000464954"/>
    </source>
</evidence>
<keyword evidence="1" id="KW-0408">Iron</keyword>
<dbReference type="Proteomes" id="UP000464954">
    <property type="component" value="Chromosome"/>
</dbReference>
<dbReference type="SUPFAM" id="SSF50037">
    <property type="entry name" value="C-terminal domain of transcriptional repressors"/>
    <property type="match status" value="1"/>
</dbReference>
<keyword evidence="4" id="KW-1185">Reference proteome</keyword>
<dbReference type="GO" id="GO:0046914">
    <property type="term" value="F:transition metal ion binding"/>
    <property type="evidence" value="ECO:0007669"/>
    <property type="project" value="InterPro"/>
</dbReference>
<sequence>MFGRCFRRRNRGCRAAGCRCACRLSELGQDTSAVILSNHDKQTLEMGMFPGVAIRILKNHPSNPSVVVAAGDSRYIISRQAAMQIGVR</sequence>
<dbReference type="EMBL" id="CP047593">
    <property type="protein sequence ID" value="QHI68300.1"/>
    <property type="molecule type" value="Genomic_DNA"/>
</dbReference>
<name>A0A6P1M151_9BACT</name>
<organism evidence="3 4">
    <name type="scientific">Tichowtungia aerotolerans</name>
    <dbReference type="NCBI Taxonomy" id="2697043"/>
    <lineage>
        <taxon>Bacteria</taxon>
        <taxon>Pseudomonadati</taxon>
        <taxon>Kiritimatiellota</taxon>
        <taxon>Tichowtungiia</taxon>
        <taxon>Tichowtungiales</taxon>
        <taxon>Tichowtungiaceae</taxon>
        <taxon>Tichowtungia</taxon>
    </lineage>
</organism>
<reference evidence="3 4" key="1">
    <citation type="submission" date="2020-01" db="EMBL/GenBank/DDBJ databases">
        <title>Ponticoccus aerotolerans gen. nov., sp. nov., an anaerobic bacterium and proposal of Ponticoccusceae fam. nov., Ponticoccusles ord. nov. and Ponticoccuse classis nov. in the phylum Kiritimatiellaeota.</title>
        <authorList>
            <person name="Zhou L.Y."/>
            <person name="Du Z.J."/>
        </authorList>
    </citation>
    <scope>NUCLEOTIDE SEQUENCE [LARGE SCALE GENOMIC DNA]</scope>
    <source>
        <strain evidence="3 4">S-5007</strain>
    </source>
</reference>
<dbReference type="KEGG" id="taer:GT409_02120"/>
<accession>A0A6P1M151</accession>
<proteinExistence type="predicted"/>